<feature type="region of interest" description="Disordered" evidence="1">
    <location>
        <begin position="28"/>
        <end position="131"/>
    </location>
</feature>
<dbReference type="OMA" id="AWPAENE"/>
<dbReference type="HOGENOM" id="CLU_088982_0_0_1"/>
<feature type="compositionally biased region" description="Basic and acidic residues" evidence="1">
    <location>
        <begin position="39"/>
        <end position="52"/>
    </location>
</feature>
<dbReference type="Proteomes" id="UP000002035">
    <property type="component" value="Unassembled WGS sequence"/>
</dbReference>
<gene>
    <name evidence="2" type="ORF">MCYG_06799</name>
</gene>
<evidence type="ECO:0000313" key="3">
    <source>
        <dbReference type="Proteomes" id="UP000002035"/>
    </source>
</evidence>
<feature type="region of interest" description="Disordered" evidence="1">
    <location>
        <begin position="164"/>
        <end position="206"/>
    </location>
</feature>
<evidence type="ECO:0000313" key="2">
    <source>
        <dbReference type="EMBL" id="EEQ33980.1"/>
    </source>
</evidence>
<dbReference type="RefSeq" id="XP_002844835.1">
    <property type="nucleotide sequence ID" value="XM_002844789.1"/>
</dbReference>
<proteinExistence type="predicted"/>
<protein>
    <submittedName>
        <fullName evidence="2">Uncharacterized protein</fullName>
    </submittedName>
</protein>
<dbReference type="GeneID" id="9222225"/>
<dbReference type="STRING" id="554155.C5FVP6"/>
<dbReference type="OrthoDB" id="5420368at2759"/>
<accession>C5FVP6</accession>
<dbReference type="EMBL" id="DS995706">
    <property type="protein sequence ID" value="EEQ33980.1"/>
    <property type="molecule type" value="Genomic_DNA"/>
</dbReference>
<organism evidence="2 3">
    <name type="scientific">Arthroderma otae (strain ATCC MYA-4605 / CBS 113480)</name>
    <name type="common">Microsporum canis</name>
    <dbReference type="NCBI Taxonomy" id="554155"/>
    <lineage>
        <taxon>Eukaryota</taxon>
        <taxon>Fungi</taxon>
        <taxon>Dikarya</taxon>
        <taxon>Ascomycota</taxon>
        <taxon>Pezizomycotina</taxon>
        <taxon>Eurotiomycetes</taxon>
        <taxon>Eurotiomycetidae</taxon>
        <taxon>Onygenales</taxon>
        <taxon>Arthrodermataceae</taxon>
        <taxon>Microsporum</taxon>
    </lineage>
</organism>
<dbReference type="VEuPathDB" id="FungiDB:MCYG_06799"/>
<keyword evidence="3" id="KW-1185">Reference proteome</keyword>
<name>C5FVP6_ARTOC</name>
<sequence length="206" mass="22477">MPVRWTSENDQMLLIKFIETHEISVDTKKISDAWPAENEENRPTPRAITERIHKIRSLAKAAAAKNGTPTPATPASRKRGAGTGGSKPSSKRSRTGGLKKKGMNGEKDSPGTPTPANNGGPVKDEANDGNLISNGQLEDVFLAWEPLGKRVRTTPALPLGMVKYEKDTDDEDGMKYESSISEFAPADDDDKDDDEFMDGMVKEEAY</sequence>
<feature type="compositionally biased region" description="Basic residues" evidence="1">
    <location>
        <begin position="89"/>
        <end position="102"/>
    </location>
</feature>
<dbReference type="AlphaFoldDB" id="C5FVP6"/>
<feature type="compositionally biased region" description="Acidic residues" evidence="1">
    <location>
        <begin position="185"/>
        <end position="197"/>
    </location>
</feature>
<dbReference type="eggNOG" id="ENOG502S9QM">
    <property type="taxonomic scope" value="Eukaryota"/>
</dbReference>
<reference evidence="3" key="1">
    <citation type="journal article" date="2012" name="MBio">
        <title>Comparative genome analysis of Trichophyton rubrum and related dermatophytes reveals candidate genes involved in infection.</title>
        <authorList>
            <person name="Martinez D.A."/>
            <person name="Oliver B.G."/>
            <person name="Graeser Y."/>
            <person name="Goldberg J.M."/>
            <person name="Li W."/>
            <person name="Martinez-Rossi N.M."/>
            <person name="Monod M."/>
            <person name="Shelest E."/>
            <person name="Barton R.C."/>
            <person name="Birch E."/>
            <person name="Brakhage A.A."/>
            <person name="Chen Z."/>
            <person name="Gurr S.J."/>
            <person name="Heiman D."/>
            <person name="Heitman J."/>
            <person name="Kosti I."/>
            <person name="Rossi A."/>
            <person name="Saif S."/>
            <person name="Samalova M."/>
            <person name="Saunders C.W."/>
            <person name="Shea T."/>
            <person name="Summerbell R.C."/>
            <person name="Xu J."/>
            <person name="Young S."/>
            <person name="Zeng Q."/>
            <person name="Birren B.W."/>
            <person name="Cuomo C.A."/>
            <person name="White T.C."/>
        </authorList>
    </citation>
    <scope>NUCLEOTIDE SEQUENCE [LARGE SCALE GENOMIC DNA]</scope>
    <source>
        <strain evidence="3">ATCC MYA-4605 / CBS 113480</strain>
    </source>
</reference>
<feature type="compositionally biased region" description="Low complexity" evidence="1">
    <location>
        <begin position="110"/>
        <end position="121"/>
    </location>
</feature>
<evidence type="ECO:0000256" key="1">
    <source>
        <dbReference type="SAM" id="MobiDB-lite"/>
    </source>
</evidence>